<feature type="binding site" evidence="10">
    <location>
        <position position="37"/>
    </location>
    <ligand>
        <name>[4Fe-4S] cluster</name>
        <dbReference type="ChEBI" id="CHEBI:49883"/>
        <label>1</label>
        <note>ligand shared between dimeric partners</note>
    </ligand>
</feature>
<feature type="binding site" evidence="10">
    <location>
        <position position="445"/>
    </location>
    <ligand>
        <name>[Ni-4Fe-4S] cluster</name>
        <dbReference type="ChEBI" id="CHEBI:47739"/>
    </ligand>
</feature>
<evidence type="ECO:0000256" key="5">
    <source>
        <dbReference type="ARBA" id="ARBA00023002"/>
    </source>
</evidence>
<dbReference type="InterPro" id="IPR004137">
    <property type="entry name" value="HCP/CODH"/>
</dbReference>
<organism evidence="11 12">
    <name type="scientific">Candidatus Ghiorseimicrobium undicola</name>
    <dbReference type="NCBI Taxonomy" id="1974746"/>
    <lineage>
        <taxon>Bacteria</taxon>
        <taxon>Pseudomonadati</taxon>
        <taxon>Candidatus Omnitrophota</taxon>
        <taxon>Candidatus Ghiorseimicrobium</taxon>
    </lineage>
</organism>
<dbReference type="GO" id="GO:0051539">
    <property type="term" value="F:4 iron, 4 sulfur cluster binding"/>
    <property type="evidence" value="ECO:0007669"/>
    <property type="project" value="UniProtKB-UniRule"/>
</dbReference>
<reference evidence="11 12" key="1">
    <citation type="submission" date="2017-09" db="EMBL/GenBank/DDBJ databases">
        <title>Depth-based differentiation of microbial function through sediment-hosted aquifers and enrichment of novel symbionts in the deep terrestrial subsurface.</title>
        <authorList>
            <person name="Probst A.J."/>
            <person name="Ladd B."/>
            <person name="Jarett J.K."/>
            <person name="Geller-Mcgrath D.E."/>
            <person name="Sieber C.M."/>
            <person name="Emerson J.B."/>
            <person name="Anantharaman K."/>
            <person name="Thomas B.C."/>
            <person name="Malmstrom R."/>
            <person name="Stieglmeier M."/>
            <person name="Klingl A."/>
            <person name="Woyke T."/>
            <person name="Ryan C.M."/>
            <person name="Banfield J.F."/>
        </authorList>
    </citation>
    <scope>NUCLEOTIDE SEQUENCE [LARGE SCALE GENOMIC DNA]</scope>
    <source>
        <strain evidence="11">CG11_big_fil_rev_8_21_14_0_20_42_13</strain>
    </source>
</reference>
<feature type="binding site" evidence="10">
    <location>
        <position position="295"/>
    </location>
    <ligand>
        <name>[Ni-4Fe-4S] cluster</name>
        <dbReference type="ChEBI" id="CHEBI:47739"/>
    </ligand>
</feature>
<dbReference type="InterPro" id="IPR010047">
    <property type="entry name" value="CODH"/>
</dbReference>
<evidence type="ECO:0000256" key="1">
    <source>
        <dbReference type="ARBA" id="ARBA00001966"/>
    </source>
</evidence>
<feature type="binding site" evidence="10">
    <location>
        <position position="46"/>
    </location>
    <ligand>
        <name>[4Fe-4S] cluster</name>
        <dbReference type="ChEBI" id="CHEBI:49883"/>
        <label>2</label>
    </ligand>
</feature>
<dbReference type="Gene3D" id="1.20.1270.30">
    <property type="match status" value="1"/>
</dbReference>
<dbReference type="InterPro" id="IPR011254">
    <property type="entry name" value="Prismane-like_sf"/>
</dbReference>
<dbReference type="GO" id="GO:0016151">
    <property type="term" value="F:nickel cation binding"/>
    <property type="evidence" value="ECO:0007669"/>
    <property type="project" value="InterPro"/>
</dbReference>
<keyword evidence="3 10" id="KW-0533">Nickel</keyword>
<feature type="binding site" evidence="10">
    <location>
        <position position="54"/>
    </location>
    <ligand>
        <name>[4Fe-4S] cluster</name>
        <dbReference type="ChEBI" id="CHEBI:49883"/>
        <label>2</label>
    </ligand>
</feature>
<dbReference type="GO" id="GO:0004601">
    <property type="term" value="F:peroxidase activity"/>
    <property type="evidence" value="ECO:0007669"/>
    <property type="project" value="TreeGrafter"/>
</dbReference>
<evidence type="ECO:0000256" key="10">
    <source>
        <dbReference type="PIRSR" id="PIRSR005023-1"/>
    </source>
</evidence>
<dbReference type="Gene3D" id="3.40.50.2030">
    <property type="match status" value="2"/>
</dbReference>
<evidence type="ECO:0000256" key="3">
    <source>
        <dbReference type="ARBA" id="ARBA00022596"/>
    </source>
</evidence>
<feature type="binding site" evidence="10">
    <location>
        <position position="49"/>
    </location>
    <ligand>
        <name>[4Fe-4S] cluster</name>
        <dbReference type="ChEBI" id="CHEBI:49883"/>
        <label>2</label>
    </ligand>
</feature>
<accession>A0A2H0LXG9</accession>
<keyword evidence="4 9" id="KW-0479">Metal-binding</keyword>
<protein>
    <recommendedName>
        <fullName evidence="9">Carbon monoxide dehydrogenase</fullName>
        <ecNumber evidence="9">1.2.7.4</ecNumber>
    </recommendedName>
</protein>
<dbReference type="AlphaFoldDB" id="A0A2H0LXG9"/>
<comment type="catalytic activity">
    <reaction evidence="8 9">
        <text>CO + 2 oxidized [2Fe-2S]-[ferredoxin] + H2O = 2 reduced [2Fe-2S]-[ferredoxin] + CO2 + 2 H(+)</text>
        <dbReference type="Rhea" id="RHEA:21040"/>
        <dbReference type="Rhea" id="RHEA-COMP:10000"/>
        <dbReference type="Rhea" id="RHEA-COMP:10001"/>
        <dbReference type="ChEBI" id="CHEBI:15377"/>
        <dbReference type="ChEBI" id="CHEBI:15378"/>
        <dbReference type="ChEBI" id="CHEBI:16526"/>
        <dbReference type="ChEBI" id="CHEBI:17245"/>
        <dbReference type="ChEBI" id="CHEBI:33737"/>
        <dbReference type="ChEBI" id="CHEBI:33738"/>
        <dbReference type="EC" id="1.2.7.4"/>
    </reaction>
</comment>
<evidence type="ECO:0000256" key="4">
    <source>
        <dbReference type="ARBA" id="ARBA00022723"/>
    </source>
</evidence>
<keyword evidence="5 9" id="KW-0560">Oxidoreductase</keyword>
<evidence type="ECO:0000256" key="6">
    <source>
        <dbReference type="ARBA" id="ARBA00023004"/>
    </source>
</evidence>
<evidence type="ECO:0000313" key="11">
    <source>
        <dbReference type="EMBL" id="PIQ89119.1"/>
    </source>
</evidence>
<dbReference type="EMBL" id="PCWA01000073">
    <property type="protein sequence ID" value="PIQ89119.1"/>
    <property type="molecule type" value="Genomic_DNA"/>
</dbReference>
<feature type="binding site" evidence="10">
    <location>
        <position position="475"/>
    </location>
    <ligand>
        <name>[Ni-4Fe-4S] cluster</name>
        <dbReference type="ChEBI" id="CHEBI:47739"/>
    </ligand>
</feature>
<name>A0A2H0LXG9_9BACT</name>
<dbReference type="PANTHER" id="PTHR30109">
    <property type="entry name" value="HYDROXYLAMINE REDUCTASE"/>
    <property type="match status" value="1"/>
</dbReference>
<dbReference type="Proteomes" id="UP000229641">
    <property type="component" value="Unassembled WGS sequence"/>
</dbReference>
<dbReference type="SUPFAM" id="SSF56821">
    <property type="entry name" value="Prismane protein-like"/>
    <property type="match status" value="1"/>
</dbReference>
<dbReference type="GO" id="GO:0042542">
    <property type="term" value="P:response to hydrogen peroxide"/>
    <property type="evidence" value="ECO:0007669"/>
    <property type="project" value="TreeGrafter"/>
</dbReference>
<keyword evidence="6 9" id="KW-0408">Iron</keyword>
<dbReference type="GO" id="GO:0050418">
    <property type="term" value="F:hydroxylamine reductase activity"/>
    <property type="evidence" value="ECO:0007669"/>
    <property type="project" value="TreeGrafter"/>
</dbReference>
<gene>
    <name evidence="11" type="primary">cooS</name>
    <name evidence="11" type="ORF">COV72_04820</name>
</gene>
<feature type="binding site" evidence="10">
    <location>
        <position position="333"/>
    </location>
    <ligand>
        <name>[Ni-4Fe-4S] cluster</name>
        <dbReference type="ChEBI" id="CHEBI:47739"/>
    </ligand>
</feature>
<dbReference type="Pfam" id="PF03063">
    <property type="entry name" value="Prismane"/>
    <property type="match status" value="1"/>
</dbReference>
<comment type="caution">
    <text evidence="11">The sequence shown here is derived from an EMBL/GenBank/DDBJ whole genome shotgun (WGS) entry which is preliminary data.</text>
</comment>
<evidence type="ECO:0000313" key="12">
    <source>
        <dbReference type="Proteomes" id="UP000229641"/>
    </source>
</evidence>
<evidence type="ECO:0000256" key="9">
    <source>
        <dbReference type="PIRNR" id="PIRNR005023"/>
    </source>
</evidence>
<dbReference type="InterPro" id="IPR016099">
    <property type="entry name" value="Prismane-like_a/b-sand"/>
</dbReference>
<evidence type="ECO:0000256" key="8">
    <source>
        <dbReference type="ARBA" id="ARBA00048733"/>
    </source>
</evidence>
<keyword evidence="7 9" id="KW-0411">Iron-sulfur</keyword>
<proteinExistence type="predicted"/>
<dbReference type="NCBIfam" id="TIGR01702">
    <property type="entry name" value="CO_DH_cata"/>
    <property type="match status" value="1"/>
</dbReference>
<sequence>MDKNTQVDPATKEILKIAKEQNIETVWDRSQLQEPHCGFGTLGLCCKNCNLGPCRIDPFGEGAQYGACGADADVIASRNLLRHCVAGSACHNDHGRDLTLALLALSQGKTQGYQIKEPEKLKIIAAEYGVVVDNKDLKKIAEELSIKILAEYGQQVGELVFSRRAPKKRRDLWKKLDIMPRGIDREMTEAMSRTNMGVDNDYKNLIMATMKTALTDGWGGSMVATEISDILFGLPAPVRSQANLGVLKEDEVNIIVHGHVPLLSDIVAEVAMDSALIDKARKKGAKGINVAGICCSANEVLVRRGIPVAGNFLQQELALITGAVDVMLVDIQCIMPSLARVASCFHTKIFSTHEKARFPGVEHVDFKEESAVDTAKRLVEAAIDNYTRRDKARVNIPKEKVDMVVGFTAEGVFHHLGGRYRSTYRPLNNAIIEGRIRGVVAVVGCDNPKNESGGSHTKMVKELLANDVLVIQTGCSAIACGKSGLLRPEAALEYAGPGLREVCEAVGIPPVLHSGACVDNSRILIECCEILKEGGLGDDFSDLPVAGSAPEWMSEKAIAIGWYAVASGITVHFGTPMPVSGSENVKRLITKDLFDMVGAGWIFEQDPVKAARLIIEHVNKKREKLKLRPMMYEKTKETVSV</sequence>
<dbReference type="EC" id="1.2.7.4" evidence="9"/>
<dbReference type="GO" id="GO:0006091">
    <property type="term" value="P:generation of precursor metabolites and energy"/>
    <property type="evidence" value="ECO:0007669"/>
    <property type="project" value="InterPro"/>
</dbReference>
<dbReference type="PIRSF" id="PIRSF005023">
    <property type="entry name" value="CODH"/>
    <property type="match status" value="1"/>
</dbReference>
<keyword evidence="2 9" id="KW-0004">4Fe-4S</keyword>
<feature type="binding site" evidence="10">
    <location>
        <position position="68"/>
    </location>
    <ligand>
        <name>[4Fe-4S] cluster</name>
        <dbReference type="ChEBI" id="CHEBI:49883"/>
        <label>2</label>
    </ligand>
</feature>
<evidence type="ECO:0000256" key="2">
    <source>
        <dbReference type="ARBA" id="ARBA00022485"/>
    </source>
</evidence>
<feature type="binding site" evidence="10">
    <location>
        <position position="45"/>
    </location>
    <ligand>
        <name>[4Fe-4S] cluster</name>
        <dbReference type="ChEBI" id="CHEBI:49883"/>
        <label>1</label>
        <note>ligand shared between dimeric partners</note>
    </ligand>
</feature>
<feature type="binding site" evidence="10">
    <location>
        <position position="259"/>
    </location>
    <ligand>
        <name>[Ni-4Fe-4S] cluster</name>
        <dbReference type="ChEBI" id="CHEBI:47739"/>
    </ligand>
</feature>
<dbReference type="InterPro" id="IPR016101">
    <property type="entry name" value="CO_DH_a-bundle"/>
</dbReference>
<comment type="cofactor">
    <cofactor evidence="1">
        <name>[4Fe-4S] cluster</name>
        <dbReference type="ChEBI" id="CHEBI:49883"/>
    </cofactor>
</comment>
<dbReference type="GO" id="GO:0043885">
    <property type="term" value="F:anaerobic carbon-monoxide dehydrogenase activity"/>
    <property type="evidence" value="ECO:0007669"/>
    <property type="project" value="UniProtKB-UniRule"/>
</dbReference>
<evidence type="ECO:0000256" key="7">
    <source>
        <dbReference type="ARBA" id="ARBA00023014"/>
    </source>
</evidence>
<feature type="binding site" evidence="10">
    <location>
        <position position="517"/>
    </location>
    <ligand>
        <name>[Ni-4Fe-4S] cluster</name>
        <dbReference type="ChEBI" id="CHEBI:47739"/>
    </ligand>
</feature>
<dbReference type="PANTHER" id="PTHR30109:SF4">
    <property type="entry name" value="CARBON MONOXIDE DEHYDROGENASE"/>
    <property type="match status" value="1"/>
</dbReference>